<dbReference type="AlphaFoldDB" id="M8BZK1"/>
<dbReference type="PANTHER" id="PTHR33085">
    <property type="entry name" value="OS12G0113100 PROTEIN-RELATED"/>
    <property type="match status" value="1"/>
</dbReference>
<proteinExistence type="predicted"/>
<sequence>MWLARSLPPLALLSRLRRPASAHRHSLVLGGTSRAYASADAGNNLYTLDSKSSSMLNLDEYAVPHWEVGRGPTEPFTPYKDSYVSACALHPDGRTIFVSVRRRSGDYRTSFVEEDPEQEAEKKDPERWSVRQLGTFALDTQSEWECWTQYGTWYLPFEGQAHYDSDLGAWVGKTHAARDGQGYRNDEHEHLCSYDVPDLRKEEEEEEDEGTDEEEDEGEEEDEEVEREKLVDGVCPPPVPRWSLAAEKLTFLEPKLKSTGRAVLLHTGGRGTFCLVERALRKGVSSSRSKADGDGDDCLLRVTMCRIRYNRNGELVAAPLWSSRSYLTTRYAPYWPGRSYLTPSDVKDFDVRAFWI</sequence>
<protein>
    <submittedName>
        <fullName evidence="2">Uncharacterized protein</fullName>
    </submittedName>
</protein>
<dbReference type="InterPro" id="IPR012871">
    <property type="entry name" value="DUF1668_ORYSA"/>
</dbReference>
<feature type="compositionally biased region" description="Acidic residues" evidence="1">
    <location>
        <begin position="203"/>
        <end position="225"/>
    </location>
</feature>
<feature type="region of interest" description="Disordered" evidence="1">
    <location>
        <begin position="194"/>
        <end position="232"/>
    </location>
</feature>
<organism evidence="2">
    <name type="scientific">Aegilops tauschii</name>
    <name type="common">Tausch's goatgrass</name>
    <name type="synonym">Aegilops squarrosa</name>
    <dbReference type="NCBI Taxonomy" id="37682"/>
    <lineage>
        <taxon>Eukaryota</taxon>
        <taxon>Viridiplantae</taxon>
        <taxon>Streptophyta</taxon>
        <taxon>Embryophyta</taxon>
        <taxon>Tracheophyta</taxon>
        <taxon>Spermatophyta</taxon>
        <taxon>Magnoliopsida</taxon>
        <taxon>Liliopsida</taxon>
        <taxon>Poales</taxon>
        <taxon>Poaceae</taxon>
        <taxon>BOP clade</taxon>
        <taxon>Pooideae</taxon>
        <taxon>Triticodae</taxon>
        <taxon>Triticeae</taxon>
        <taxon>Triticinae</taxon>
        <taxon>Aegilops</taxon>
    </lineage>
</organism>
<dbReference type="EnsemblPlants" id="EMT27213">
    <property type="protein sequence ID" value="EMT27213"/>
    <property type="gene ID" value="F775_16374"/>
</dbReference>
<evidence type="ECO:0000256" key="1">
    <source>
        <dbReference type="SAM" id="MobiDB-lite"/>
    </source>
</evidence>
<dbReference type="Pfam" id="PF07893">
    <property type="entry name" value="DUF1668"/>
    <property type="match status" value="1"/>
</dbReference>
<name>M8BZK1_AEGTA</name>
<dbReference type="PANTHER" id="PTHR33085:SF96">
    <property type="entry name" value="OS08G0271800 PROTEIN"/>
    <property type="match status" value="1"/>
</dbReference>
<reference evidence="2" key="1">
    <citation type="submission" date="2015-06" db="UniProtKB">
        <authorList>
            <consortium name="EnsemblPlants"/>
        </authorList>
    </citation>
    <scope>IDENTIFICATION</scope>
</reference>
<evidence type="ECO:0000313" key="2">
    <source>
        <dbReference type="EnsemblPlants" id="EMT27213"/>
    </source>
</evidence>
<accession>M8BZK1</accession>